<name>A0A0B7FN73_THACB</name>
<feature type="region of interest" description="Disordered" evidence="1">
    <location>
        <begin position="81"/>
        <end position="136"/>
    </location>
</feature>
<proteinExistence type="predicted"/>
<sequence>MPDAPLLCPPDKARLVIALVIAKHVPNDLTPIEYVRRLRSAFPIPSNGDSIENPWLEKIEVLQRELDLAKANEARAKLELASYQIQRPPPSAPGIDGDVPPGEPTSKRSAPDSPAAGSKKIPKKKRKQADIYSTTSPSKLSSTELELALQRIQSAFDPGTHIRSIGLVATLLRLKTQTQSAQLFNESGTISHLDDLVKRCLTDVGAHIRHVCANPIDQRSFDGLEALQTILPPLLIATARICRPGPDLAHALVTLVLPIIHAFHSISLTLIHTATRATVPTRTRRGKPKTGVRAVRESEEMAGPHPADVRPGLSAILSMVARAGTGKDTMYAVLPVACKMLRDLCATITQSRASDRRTVRTGTWAVRDSVWYLCSACHVVLQGIQLDNHDAELLGGCADLVVEALRLGVCTETRVPDKAAQLGAQGALPSQPAPIASRTHMNDAVQDMLCALLERIMLGFPGS</sequence>
<protein>
    <submittedName>
        <fullName evidence="2">Uncharacterized protein</fullName>
    </submittedName>
</protein>
<organism evidence="2 3">
    <name type="scientific">Thanatephorus cucumeris (strain AG1-IB / isolate 7/3/14)</name>
    <name type="common">Lettuce bottom rot fungus</name>
    <name type="synonym">Rhizoctonia solani</name>
    <dbReference type="NCBI Taxonomy" id="1108050"/>
    <lineage>
        <taxon>Eukaryota</taxon>
        <taxon>Fungi</taxon>
        <taxon>Dikarya</taxon>
        <taxon>Basidiomycota</taxon>
        <taxon>Agaricomycotina</taxon>
        <taxon>Agaricomycetes</taxon>
        <taxon>Cantharellales</taxon>
        <taxon>Ceratobasidiaceae</taxon>
        <taxon>Rhizoctonia</taxon>
        <taxon>Rhizoctonia solani AG-1</taxon>
    </lineage>
</organism>
<dbReference type="OrthoDB" id="3223538at2759"/>
<reference evidence="2 3" key="1">
    <citation type="submission" date="2014-11" db="EMBL/GenBank/DDBJ databases">
        <authorList>
            <person name="Wibberg Daniel"/>
        </authorList>
    </citation>
    <scope>NUCLEOTIDE SEQUENCE [LARGE SCALE GENOMIC DNA]</scope>
    <source>
        <strain evidence="2">Rhizoctonia solani AG1-IB 7/3/14</strain>
    </source>
</reference>
<dbReference type="AlphaFoldDB" id="A0A0B7FN73"/>
<evidence type="ECO:0000313" key="2">
    <source>
        <dbReference type="EMBL" id="CEL58384.1"/>
    </source>
</evidence>
<keyword evidence="3" id="KW-1185">Reference proteome</keyword>
<gene>
    <name evidence="2" type="ORF">RSOLAG1IB_03130</name>
</gene>
<evidence type="ECO:0000256" key="1">
    <source>
        <dbReference type="SAM" id="MobiDB-lite"/>
    </source>
</evidence>
<dbReference type="Proteomes" id="UP000059188">
    <property type="component" value="Unassembled WGS sequence"/>
</dbReference>
<accession>A0A0B7FN73</accession>
<feature type="region of interest" description="Disordered" evidence="1">
    <location>
        <begin position="280"/>
        <end position="307"/>
    </location>
</feature>
<evidence type="ECO:0000313" key="3">
    <source>
        <dbReference type="Proteomes" id="UP000059188"/>
    </source>
</evidence>
<dbReference type="EMBL" id="LN679102">
    <property type="protein sequence ID" value="CEL58384.1"/>
    <property type="molecule type" value="Genomic_DNA"/>
</dbReference>